<proteinExistence type="predicted"/>
<accession>A0A3S0H667</accession>
<dbReference type="InterPro" id="IPR027417">
    <property type="entry name" value="P-loop_NTPase"/>
</dbReference>
<sequence length="1145" mass="129697">MQEFDFGYAAARPGFRLQVLEVYNWGTFNRQVWQLRPEGATTLLTGPNGAGKTTVVDALVTLLTPPTHRHYNQSSGAEAKRDRTQKSYLEGAYGTGQDADTGTVTPQVLRPGTGYYSWLAATFQHEDLGQTLTLAQYRRYRNGELVTHFLILPRAVRLRDDQALQRLLADEPARWREYLRSGGEFKEYSSFEQCAAEWQHRLGVRSDKALTLFSKTVGLKMLGSLDEFVRREMLSDAGGQAAFQELYEAYRNLLNVFHLLQKAQHQLRLLQPVMDIGADYRRLEAAQAQIKTALDALPEVFGQRKKAVLQRVLLLRQQDKAALAARQQELKAALDELKPFILDLELTTRNSEAGRRLQQLADQLAQTAERLRDKRQNYQDYSRLAQNAGLAAPVSAAEFRATRQAAETAQLAARSDEEHQDALVAAQTQAEQQAREQRQHIEQDLAALRAQRTLIPREMTELRQHLCEALDLSPAQVPFIGELLRVKPAEARWRPAIEKLLHGPGLQLLVLSAQAADVNRYVRETNLRGRLVYHRVEAGRPQLNGQLGADALCHKLEIADKPPFNAWLDSHLYQHYNYCCTDDPARLNGRDEPLLLTSEGLIRTRNRHEKDDRPGKIGARHYVLGWDNGEKLAALETELHGSQQREKAAAEAAQRHKDKREQLRDRQMLLRELLAVKSFDALDWFTEEARQQALLQEQAILQQQRDQDEVLRQAQAQLQAARAQETALEGEKDQLTKRQGALEQEVDKLSGSLRRETQAWPLEPTPVPPGLWAAEPPAPAYPEEADQQQAAAERALRTQQTENDTKLKVATSRLTRQMALFRNPEPLPEAYAAQWKAECSALLAAPESLADYEARYQQLREENLPQYQQQFQYYLTSDVLQFVFKFQRTLDQQYKDVKHSIQELNEALMSIDYSRTPRTYIRLKATEVRDGAAQGVAAWRARLKQALPNQELLAANDSQQAEAAFGRLRDLLDELNRDEATRRKVLDVRNWLQFGAEEVARDTEQVVNVYSNSGGRSGGEKAKLAYTVLAAAIAYQYNAMRPGRHQPSFRFVVIDETFSKSDATNSTYALKLFAKLGLQLMIVTPSDNIPLAAPFIEQLHLVRRLPTFESEVWNLSLDQYQQQRGAAAEAEAGVPAPAEAQPTTV</sequence>
<name>A0A3S0H667_9BACT</name>
<evidence type="ECO:0000313" key="3">
    <source>
        <dbReference type="EMBL" id="RTQ46031.1"/>
    </source>
</evidence>
<reference evidence="3 4" key="1">
    <citation type="submission" date="2018-12" db="EMBL/GenBank/DDBJ databases">
        <title>Hymenobacter gummosus sp. nov., isolated from a spring.</title>
        <authorList>
            <person name="Nie L."/>
        </authorList>
    </citation>
    <scope>NUCLEOTIDE SEQUENCE [LARGE SCALE GENOMIC DNA]</scope>
    <source>
        <strain evidence="3 4">KCTC 52166</strain>
    </source>
</reference>
<feature type="coiled-coil region" evidence="1">
    <location>
        <begin position="704"/>
        <end position="745"/>
    </location>
</feature>
<feature type="coiled-coil region" evidence="1">
    <location>
        <begin position="646"/>
        <end position="673"/>
    </location>
</feature>
<protein>
    <recommendedName>
        <fullName evidence="5">ATP-binding protein</fullName>
    </recommendedName>
</protein>
<organism evidence="3 4">
    <name type="scientific">Hymenobacter gummosus</name>
    <dbReference type="NCBI Taxonomy" id="1776032"/>
    <lineage>
        <taxon>Bacteria</taxon>
        <taxon>Pseudomonadati</taxon>
        <taxon>Bacteroidota</taxon>
        <taxon>Cytophagia</taxon>
        <taxon>Cytophagales</taxon>
        <taxon>Hymenobacteraceae</taxon>
        <taxon>Hymenobacter</taxon>
    </lineage>
</organism>
<dbReference type="GO" id="GO:0000731">
    <property type="term" value="P:DNA synthesis involved in DNA repair"/>
    <property type="evidence" value="ECO:0007669"/>
    <property type="project" value="TreeGrafter"/>
</dbReference>
<dbReference type="SUPFAM" id="SSF52540">
    <property type="entry name" value="P-loop containing nucleoside triphosphate hydrolases"/>
    <property type="match status" value="1"/>
</dbReference>
<dbReference type="PANTHER" id="PTHR32182:SF0">
    <property type="entry name" value="DNA REPLICATION AND REPAIR PROTEIN RECF"/>
    <property type="match status" value="1"/>
</dbReference>
<comment type="caution">
    <text evidence="3">The sequence shown here is derived from an EMBL/GenBank/DDBJ whole genome shotgun (WGS) entry which is preliminary data.</text>
</comment>
<dbReference type="PANTHER" id="PTHR32182">
    <property type="entry name" value="DNA REPLICATION AND REPAIR PROTEIN RECF"/>
    <property type="match status" value="1"/>
</dbReference>
<dbReference type="AlphaFoldDB" id="A0A3S0H667"/>
<gene>
    <name evidence="3" type="ORF">EJV47_23030</name>
</gene>
<keyword evidence="4" id="KW-1185">Reference proteome</keyword>
<dbReference type="Pfam" id="PF13555">
    <property type="entry name" value="AAA_29"/>
    <property type="match status" value="1"/>
</dbReference>
<dbReference type="CDD" id="cd00267">
    <property type="entry name" value="ABC_ATPase"/>
    <property type="match status" value="1"/>
</dbReference>
<evidence type="ECO:0000256" key="1">
    <source>
        <dbReference type="SAM" id="Coils"/>
    </source>
</evidence>
<dbReference type="Pfam" id="PF13558">
    <property type="entry name" value="SbcC_Walker_B"/>
    <property type="match status" value="1"/>
</dbReference>
<evidence type="ECO:0000313" key="4">
    <source>
        <dbReference type="Proteomes" id="UP000282184"/>
    </source>
</evidence>
<feature type="region of interest" description="Disordered" evidence="2">
    <location>
        <begin position="1126"/>
        <end position="1145"/>
    </location>
</feature>
<evidence type="ECO:0000256" key="2">
    <source>
        <dbReference type="SAM" id="MobiDB-lite"/>
    </source>
</evidence>
<dbReference type="EMBL" id="RXOF01000017">
    <property type="protein sequence ID" value="RTQ46031.1"/>
    <property type="molecule type" value="Genomic_DNA"/>
</dbReference>
<dbReference type="OrthoDB" id="174137at2"/>
<dbReference type="RefSeq" id="WP_126695567.1">
    <property type="nucleotide sequence ID" value="NZ_RXOF01000017.1"/>
</dbReference>
<dbReference type="Proteomes" id="UP000282184">
    <property type="component" value="Unassembled WGS sequence"/>
</dbReference>
<evidence type="ECO:0008006" key="5">
    <source>
        <dbReference type="Google" id="ProtNLM"/>
    </source>
</evidence>
<keyword evidence="1" id="KW-0175">Coiled coil</keyword>
<dbReference type="Gene3D" id="3.40.50.300">
    <property type="entry name" value="P-loop containing nucleotide triphosphate hydrolases"/>
    <property type="match status" value="1"/>
</dbReference>
<dbReference type="GO" id="GO:0006302">
    <property type="term" value="P:double-strand break repair"/>
    <property type="evidence" value="ECO:0007669"/>
    <property type="project" value="TreeGrafter"/>
</dbReference>
<feature type="coiled-coil region" evidence="1">
    <location>
        <begin position="350"/>
        <end position="384"/>
    </location>
</feature>